<dbReference type="OrthoDB" id="5295180at2"/>
<dbReference type="RefSeq" id="WP_049726619.1">
    <property type="nucleotide sequence ID" value="NZ_CP012154.1"/>
</dbReference>
<reference evidence="1 2" key="1">
    <citation type="submission" date="2015-07" db="EMBL/GenBank/DDBJ databases">
        <authorList>
            <person name="Noorani M."/>
        </authorList>
    </citation>
    <scope>NUCLEOTIDE SEQUENCE [LARGE SCALE GENOMIC DNA]</scope>
    <source>
        <strain evidence="1 2">KCTC 42284</strain>
    </source>
</reference>
<protein>
    <submittedName>
        <fullName evidence="1">Uncharacterized protein</fullName>
    </submittedName>
</protein>
<dbReference type="InterPro" id="IPR008620">
    <property type="entry name" value="FixH"/>
</dbReference>
<dbReference type="Pfam" id="PF05751">
    <property type="entry name" value="FixH"/>
    <property type="match status" value="1"/>
</dbReference>
<dbReference type="KEGG" id="wma:WM2015_2753"/>
<evidence type="ECO:0000313" key="1">
    <source>
        <dbReference type="EMBL" id="AKS43110.1"/>
    </source>
</evidence>
<sequence>MSEQALNPWYREPWPWFIIAILALGVTFGISILAIGIANPPHMVRGEYERLGRGLTDVGHRTELARELGLQGQLSQAGADWQLSLAANERADLPAQLLLIVQHPVNAELDRTTLMQRNDQGQWIGQWAEPAPHSTLIVQDLEQRWWISARLPDEAGDSIALLPRRL</sequence>
<keyword evidence="2" id="KW-1185">Reference proteome</keyword>
<evidence type="ECO:0000313" key="2">
    <source>
        <dbReference type="Proteomes" id="UP000066624"/>
    </source>
</evidence>
<dbReference type="STRING" id="1579979.WM2015_2753"/>
<dbReference type="AlphaFoldDB" id="A0A0K0XZL4"/>
<name>A0A0K0XZL4_9GAMM</name>
<dbReference type="EMBL" id="CP012154">
    <property type="protein sequence ID" value="AKS43110.1"/>
    <property type="molecule type" value="Genomic_DNA"/>
</dbReference>
<gene>
    <name evidence="1" type="ORF">WM2015_2753</name>
</gene>
<organism evidence="1 2">
    <name type="scientific">Wenzhouxiangella marina</name>
    <dbReference type="NCBI Taxonomy" id="1579979"/>
    <lineage>
        <taxon>Bacteria</taxon>
        <taxon>Pseudomonadati</taxon>
        <taxon>Pseudomonadota</taxon>
        <taxon>Gammaproteobacteria</taxon>
        <taxon>Chromatiales</taxon>
        <taxon>Wenzhouxiangellaceae</taxon>
        <taxon>Wenzhouxiangella</taxon>
    </lineage>
</organism>
<dbReference type="Proteomes" id="UP000066624">
    <property type="component" value="Chromosome"/>
</dbReference>
<accession>A0A0K0XZL4</accession>
<proteinExistence type="predicted"/>